<dbReference type="Gene3D" id="3.40.190.10">
    <property type="entry name" value="Periplasmic binding protein-like II"/>
    <property type="match status" value="2"/>
</dbReference>
<evidence type="ECO:0000259" key="5">
    <source>
        <dbReference type="SMART" id="SM00062"/>
    </source>
</evidence>
<dbReference type="SMART" id="SM00062">
    <property type="entry name" value="PBPb"/>
    <property type="match status" value="1"/>
</dbReference>
<comment type="caution">
    <text evidence="6">The sequence shown here is derived from an EMBL/GenBank/DDBJ whole genome shotgun (WGS) entry which is preliminary data.</text>
</comment>
<proteinExistence type="inferred from homology"/>
<evidence type="ECO:0000256" key="1">
    <source>
        <dbReference type="ARBA" id="ARBA00004418"/>
    </source>
</evidence>
<keyword evidence="7" id="KW-1185">Reference proteome</keyword>
<dbReference type="AlphaFoldDB" id="A0A177I0H5"/>
<dbReference type="SUPFAM" id="SSF53850">
    <property type="entry name" value="Periplasmic binding protein-like II"/>
    <property type="match status" value="1"/>
</dbReference>
<protein>
    <submittedName>
        <fullName evidence="6">Putative aliphatic sulfonates-binding protein</fullName>
    </submittedName>
</protein>
<feature type="chain" id="PRO_5008063477" evidence="4">
    <location>
        <begin position="22"/>
        <end position="327"/>
    </location>
</feature>
<evidence type="ECO:0000256" key="3">
    <source>
        <dbReference type="ARBA" id="ARBA00022729"/>
    </source>
</evidence>
<evidence type="ECO:0000313" key="6">
    <source>
        <dbReference type="EMBL" id="OAH15908.1"/>
    </source>
</evidence>
<gene>
    <name evidence="6" type="primary">ssuA_1</name>
    <name evidence="6" type="ORF">STSP_06910</name>
</gene>
<dbReference type="PANTHER" id="PTHR30024:SF47">
    <property type="entry name" value="TAURINE-BINDING PERIPLASMIC PROTEIN"/>
    <property type="match status" value="1"/>
</dbReference>
<evidence type="ECO:0000313" key="7">
    <source>
        <dbReference type="Proteomes" id="UP000077381"/>
    </source>
</evidence>
<dbReference type="Pfam" id="PF09084">
    <property type="entry name" value="NMT1"/>
    <property type="match status" value="1"/>
</dbReference>
<dbReference type="Proteomes" id="UP000077381">
    <property type="component" value="Unassembled WGS sequence"/>
</dbReference>
<dbReference type="GO" id="GO:0042597">
    <property type="term" value="C:periplasmic space"/>
    <property type="evidence" value="ECO:0007669"/>
    <property type="project" value="UniProtKB-SubCell"/>
</dbReference>
<organism evidence="6 7">
    <name type="scientific">Streptomyces jeddahensis</name>
    <dbReference type="NCBI Taxonomy" id="1716141"/>
    <lineage>
        <taxon>Bacteria</taxon>
        <taxon>Bacillati</taxon>
        <taxon>Actinomycetota</taxon>
        <taxon>Actinomycetes</taxon>
        <taxon>Kitasatosporales</taxon>
        <taxon>Streptomycetaceae</taxon>
        <taxon>Streptomyces</taxon>
    </lineage>
</organism>
<dbReference type="PROSITE" id="PS51257">
    <property type="entry name" value="PROKAR_LIPOPROTEIN"/>
    <property type="match status" value="1"/>
</dbReference>
<dbReference type="PATRIC" id="fig|1716141.3.peg.735"/>
<dbReference type="EMBL" id="LOHS01000030">
    <property type="protein sequence ID" value="OAH15908.1"/>
    <property type="molecule type" value="Genomic_DNA"/>
</dbReference>
<reference evidence="6 7" key="1">
    <citation type="submission" date="2015-12" db="EMBL/GenBank/DDBJ databases">
        <title>Genome sequence of Streptomyces sp. G25.</title>
        <authorList>
            <person name="Poehlein A."/>
            <person name="Roettig A."/>
            <person name="Hiessl S."/>
            <person name="Hauschild P."/>
            <person name="Schauer J."/>
            <person name="Madkour M.H."/>
            <person name="Al-Ansari A.M."/>
            <person name="Almakishah N.H."/>
            <person name="Steinbuechel A."/>
            <person name="Daniel R."/>
        </authorList>
    </citation>
    <scope>NUCLEOTIDE SEQUENCE [LARGE SCALE GENOMIC DNA]</scope>
    <source>
        <strain evidence="7">G25(2015)</strain>
    </source>
</reference>
<feature type="signal peptide" evidence="4">
    <location>
        <begin position="1"/>
        <end position="21"/>
    </location>
</feature>
<sequence>MRRLLIGFAVGALLVATTACGSSESPGSSGPSGSGKGSGSGTTTLKVGVIPIVDVAPLYLGQEKGFYSKRGIKLELTTAQGGAAIVPGVVSGQFQFGFSNMTSLMIAQTNNVPVKAVVNGASSTGVEGEDFGALTVKKGSAIKTAKDLEGKKVAVNTLKNINETAVRESVRKAGGDPDKVKFVELAFDQMPAALDKGQIDAAMVVEPALATIKGQGGSAIASSLVDVAKGLTVAMYFTSTQYAQQNPELVKKFQEATAESLAYASEHPDEVREIVTTYTKIPAATLEKVTLPKWPAEPNRASIEALAALGEKDGLFKSSPDLDTLLP</sequence>
<keyword evidence="3 4" id="KW-0732">Signal</keyword>
<dbReference type="InterPro" id="IPR001638">
    <property type="entry name" value="Solute-binding_3/MltF_N"/>
</dbReference>
<dbReference type="STRING" id="1716141.STSP_06910"/>
<evidence type="ECO:0000256" key="4">
    <source>
        <dbReference type="SAM" id="SignalP"/>
    </source>
</evidence>
<evidence type="ECO:0000256" key="2">
    <source>
        <dbReference type="ARBA" id="ARBA00010742"/>
    </source>
</evidence>
<dbReference type="RefSeq" id="WP_067271771.1">
    <property type="nucleotide sequence ID" value="NZ_LOHS01000030.1"/>
</dbReference>
<accession>A0A177I0H5</accession>
<comment type="similarity">
    <text evidence="2">Belongs to the bacterial solute-binding protein SsuA/TauA family.</text>
</comment>
<name>A0A177I0H5_9ACTN</name>
<dbReference type="OrthoDB" id="8877897at2"/>
<dbReference type="PANTHER" id="PTHR30024">
    <property type="entry name" value="ALIPHATIC SULFONATES-BINDING PROTEIN-RELATED"/>
    <property type="match status" value="1"/>
</dbReference>
<comment type="subcellular location">
    <subcellularLocation>
        <location evidence="1">Periplasm</location>
    </subcellularLocation>
</comment>
<dbReference type="InterPro" id="IPR015168">
    <property type="entry name" value="SsuA/THI5"/>
</dbReference>
<feature type="domain" description="Solute-binding protein family 3/N-terminal" evidence="5">
    <location>
        <begin position="44"/>
        <end position="267"/>
    </location>
</feature>